<protein>
    <submittedName>
        <fullName evidence="2">Transient receptor potential cation channel subfamily C member 1</fullName>
    </submittedName>
</protein>
<feature type="compositionally biased region" description="Basic residues" evidence="1">
    <location>
        <begin position="79"/>
        <end position="91"/>
    </location>
</feature>
<dbReference type="Ensembl" id="ENSAMET00000046926.1">
    <property type="protein sequence ID" value="ENSAMEP00000024740.1"/>
    <property type="gene ID" value="ENSAMEG00000012683.2"/>
</dbReference>
<sequence>REESREHLQAQLGRRFPQPGSPTCAESLSELLSQRPLILLPGRAAPRAAPAAPGTAPRSAAALARATLSSPEGRGPARPGRRRLGRGRWPRGRACAATSLGLSVEGECWLRGEATPFGANGPHAEAAVGTTHPFSSPGAGLGSGSGLVGAPPPSPGLPPSWAAMMAALYPSTDLSGASSSLPSSPSSSSSPNEVMALKDVREVKEENTLNEKLFLLACDKETNGANSES</sequence>
<reference evidence="2 3" key="1">
    <citation type="journal article" date="2010" name="Nature">
        <title>The sequence and de novo assembly of the giant panda genome.</title>
        <authorList>
            <person name="Li R."/>
            <person name="Fan W."/>
            <person name="Tian G."/>
            <person name="Zhu H."/>
            <person name="He L."/>
            <person name="Cai J."/>
            <person name="Huang Q."/>
            <person name="Cai Q."/>
            <person name="Li B."/>
            <person name="Bai Y."/>
            <person name="Zhang Z."/>
            <person name="Zhang Y."/>
            <person name="Wang W."/>
            <person name="Li J."/>
            <person name="Wei F."/>
            <person name="Li H."/>
            <person name="Jian M."/>
            <person name="Li J."/>
            <person name="Zhang Z."/>
            <person name="Nielsen R."/>
            <person name="Li D."/>
            <person name="Gu W."/>
            <person name="Yang Z."/>
            <person name="Xuan Z."/>
            <person name="Ryder O.A."/>
            <person name="Leung F.C."/>
            <person name="Zhou Y."/>
            <person name="Cao J."/>
            <person name="Sun X."/>
            <person name="Fu Y."/>
            <person name="Fang X."/>
            <person name="Guo X."/>
            <person name="Wang B."/>
            <person name="Hou R."/>
            <person name="Shen F."/>
            <person name="Mu B."/>
            <person name="Ni P."/>
            <person name="Lin R."/>
            <person name="Qian W."/>
            <person name="Wang G."/>
            <person name="Yu C."/>
            <person name="Nie W."/>
            <person name="Wang J."/>
            <person name="Wu Z."/>
            <person name="Liang H."/>
            <person name="Min J."/>
            <person name="Wu Q."/>
            <person name="Cheng S."/>
            <person name="Ruan J."/>
            <person name="Wang M."/>
            <person name="Shi Z."/>
            <person name="Wen M."/>
            <person name="Liu B."/>
            <person name="Ren X."/>
            <person name="Zheng H."/>
            <person name="Dong D."/>
            <person name="Cook K."/>
            <person name="Shan G."/>
            <person name="Zhang H."/>
            <person name="Kosiol C."/>
            <person name="Xie X."/>
            <person name="Lu Z."/>
            <person name="Zheng H."/>
            <person name="Li Y."/>
            <person name="Steiner C.C."/>
            <person name="Lam T.T."/>
            <person name="Lin S."/>
            <person name="Zhang Q."/>
            <person name="Li G."/>
            <person name="Tian J."/>
            <person name="Gong T."/>
            <person name="Liu H."/>
            <person name="Zhang D."/>
            <person name="Fang L."/>
            <person name="Ye C."/>
            <person name="Zhang J."/>
            <person name="Hu W."/>
            <person name="Xu A."/>
            <person name="Ren Y."/>
            <person name="Zhang G."/>
            <person name="Bruford M.W."/>
            <person name="Li Q."/>
            <person name="Ma L."/>
            <person name="Guo Y."/>
            <person name="An N."/>
            <person name="Hu Y."/>
            <person name="Zheng Y."/>
            <person name="Shi Y."/>
            <person name="Li Z."/>
            <person name="Liu Q."/>
            <person name="Chen Y."/>
            <person name="Zhao J."/>
            <person name="Qu N."/>
            <person name="Zhao S."/>
            <person name="Tian F."/>
            <person name="Wang X."/>
            <person name="Wang H."/>
            <person name="Xu L."/>
            <person name="Liu X."/>
            <person name="Vinar T."/>
            <person name="Wang Y."/>
            <person name="Lam T.W."/>
            <person name="Yiu S.M."/>
            <person name="Liu S."/>
            <person name="Zhang H."/>
            <person name="Li D."/>
            <person name="Huang Y."/>
            <person name="Wang X."/>
            <person name="Yang G."/>
            <person name="Jiang Z."/>
            <person name="Wang J."/>
            <person name="Qin N."/>
            <person name="Li L."/>
            <person name="Li J."/>
            <person name="Bolund L."/>
            <person name="Kristiansen K."/>
            <person name="Wong G.K."/>
            <person name="Olson M."/>
            <person name="Zhang X."/>
            <person name="Li S."/>
            <person name="Yang H."/>
            <person name="Wang J."/>
            <person name="Wang J."/>
        </authorList>
    </citation>
    <scope>NUCLEOTIDE SEQUENCE [LARGE SCALE GENOMIC DNA]</scope>
</reference>
<dbReference type="GeneTree" id="ENSGT01060000248594"/>
<proteinExistence type="predicted"/>
<evidence type="ECO:0000256" key="1">
    <source>
        <dbReference type="SAM" id="MobiDB-lite"/>
    </source>
</evidence>
<feature type="region of interest" description="Disordered" evidence="1">
    <location>
        <begin position="172"/>
        <end position="194"/>
    </location>
</feature>
<name>A0A7N5JFS5_AILME</name>
<accession>A0A7N5JFS5</accession>
<feature type="compositionally biased region" description="Low complexity" evidence="1">
    <location>
        <begin position="178"/>
        <end position="191"/>
    </location>
</feature>
<feature type="compositionally biased region" description="Low complexity" evidence="1">
    <location>
        <begin position="44"/>
        <end position="78"/>
    </location>
</feature>
<reference evidence="2" key="3">
    <citation type="submission" date="2025-09" db="UniProtKB">
        <authorList>
            <consortium name="Ensembl"/>
        </authorList>
    </citation>
    <scope>IDENTIFICATION</scope>
</reference>
<evidence type="ECO:0000313" key="3">
    <source>
        <dbReference type="Proteomes" id="UP000008912"/>
    </source>
</evidence>
<reference evidence="2" key="2">
    <citation type="submission" date="2025-08" db="UniProtKB">
        <authorList>
            <consortium name="Ensembl"/>
        </authorList>
    </citation>
    <scope>IDENTIFICATION</scope>
</reference>
<organism evidence="2 3">
    <name type="scientific">Ailuropoda melanoleuca</name>
    <name type="common">Giant panda</name>
    <dbReference type="NCBI Taxonomy" id="9646"/>
    <lineage>
        <taxon>Eukaryota</taxon>
        <taxon>Metazoa</taxon>
        <taxon>Chordata</taxon>
        <taxon>Craniata</taxon>
        <taxon>Vertebrata</taxon>
        <taxon>Euteleostomi</taxon>
        <taxon>Mammalia</taxon>
        <taxon>Eutheria</taxon>
        <taxon>Laurasiatheria</taxon>
        <taxon>Carnivora</taxon>
        <taxon>Caniformia</taxon>
        <taxon>Ursidae</taxon>
        <taxon>Ailuropoda</taxon>
    </lineage>
</organism>
<feature type="region of interest" description="Disordered" evidence="1">
    <location>
        <begin position="44"/>
        <end position="92"/>
    </location>
</feature>
<dbReference type="Proteomes" id="UP000008912">
    <property type="component" value="Unassembled WGS sequence"/>
</dbReference>
<dbReference type="AlphaFoldDB" id="A0A7N5JFS5"/>
<feature type="region of interest" description="Disordered" evidence="1">
    <location>
        <begin position="1"/>
        <end position="25"/>
    </location>
</feature>
<keyword evidence="3" id="KW-1185">Reference proteome</keyword>
<feature type="region of interest" description="Disordered" evidence="1">
    <location>
        <begin position="129"/>
        <end position="153"/>
    </location>
</feature>
<gene>
    <name evidence="2" type="primary">TRPC1</name>
</gene>
<evidence type="ECO:0000313" key="2">
    <source>
        <dbReference type="Ensembl" id="ENSAMEP00000024740.1"/>
    </source>
</evidence>